<reference evidence="10" key="1">
    <citation type="journal article" date="2020" name="bioRxiv">
        <title>Chromosome-level reference genome of the European wasp spider Argiope bruennichi: a resource for studies on range expansion and evolutionary adaptation.</title>
        <authorList>
            <person name="Sheffer M.M."/>
            <person name="Hoppe A."/>
            <person name="Krehenwinkel H."/>
            <person name="Uhl G."/>
            <person name="Kuss A.W."/>
            <person name="Jensen L."/>
            <person name="Jensen C."/>
            <person name="Gillespie R.G."/>
            <person name="Hoff K.J."/>
            <person name="Prost S."/>
        </authorList>
    </citation>
    <scope>NUCLEOTIDE SEQUENCE</scope>
</reference>
<dbReference type="EMBL" id="JABXBU010000030">
    <property type="protein sequence ID" value="KAF8785165.1"/>
    <property type="molecule type" value="Genomic_DNA"/>
</dbReference>
<accession>A0A8T0F4G4</accession>
<dbReference type="GO" id="GO:0003964">
    <property type="term" value="F:RNA-directed DNA polymerase activity"/>
    <property type="evidence" value="ECO:0007669"/>
    <property type="project" value="UniProtKB-EC"/>
</dbReference>
<dbReference type="InterPro" id="IPR043128">
    <property type="entry name" value="Rev_trsase/Diguanyl_cyclase"/>
</dbReference>
<dbReference type="Gene3D" id="1.10.720.30">
    <property type="entry name" value="SAP domain"/>
    <property type="match status" value="1"/>
</dbReference>
<dbReference type="SUPFAM" id="SSF68906">
    <property type="entry name" value="SAP domain"/>
    <property type="match status" value="1"/>
</dbReference>
<dbReference type="Proteomes" id="UP000807504">
    <property type="component" value="Unassembled WGS sequence"/>
</dbReference>
<feature type="domain" description="SAP" evidence="7">
    <location>
        <begin position="17"/>
        <end position="51"/>
    </location>
</feature>
<dbReference type="InterPro" id="IPR050951">
    <property type="entry name" value="Retrovirus_Pol_polyprotein"/>
</dbReference>
<reference evidence="10" key="2">
    <citation type="submission" date="2020-06" db="EMBL/GenBank/DDBJ databases">
        <authorList>
            <person name="Sheffer M."/>
        </authorList>
    </citation>
    <scope>NUCLEOTIDE SEQUENCE</scope>
</reference>
<dbReference type="GO" id="GO:0042575">
    <property type="term" value="C:DNA polymerase complex"/>
    <property type="evidence" value="ECO:0007669"/>
    <property type="project" value="UniProtKB-ARBA"/>
</dbReference>
<dbReference type="Pfam" id="PF17921">
    <property type="entry name" value="Integrase_H2C2"/>
    <property type="match status" value="1"/>
</dbReference>
<dbReference type="SUPFAM" id="SSF53098">
    <property type="entry name" value="Ribonuclease H-like"/>
    <property type="match status" value="1"/>
</dbReference>
<dbReference type="PROSITE" id="PS50994">
    <property type="entry name" value="INTEGRASE"/>
    <property type="match status" value="1"/>
</dbReference>
<feature type="compositionally biased region" description="Polar residues" evidence="5">
    <location>
        <begin position="373"/>
        <end position="396"/>
    </location>
</feature>
<dbReference type="PROSITE" id="PS50878">
    <property type="entry name" value="RT_POL"/>
    <property type="match status" value="1"/>
</dbReference>
<feature type="domain" description="Reverse transcriptase" evidence="8">
    <location>
        <begin position="606"/>
        <end position="794"/>
    </location>
</feature>
<dbReference type="Gene3D" id="1.10.340.70">
    <property type="match status" value="1"/>
</dbReference>
<dbReference type="GO" id="GO:0015074">
    <property type="term" value="P:DNA integration"/>
    <property type="evidence" value="ECO:0007669"/>
    <property type="project" value="InterPro"/>
</dbReference>
<dbReference type="GO" id="GO:0003676">
    <property type="term" value="F:nucleic acid binding"/>
    <property type="evidence" value="ECO:0007669"/>
    <property type="project" value="InterPro"/>
</dbReference>
<feature type="domain" description="CCHC-type" evidence="6">
    <location>
        <begin position="350"/>
        <end position="363"/>
    </location>
</feature>
<dbReference type="InterPro" id="IPR012337">
    <property type="entry name" value="RNaseH-like_sf"/>
</dbReference>
<proteinExistence type="predicted"/>
<dbReference type="InterPro" id="IPR003034">
    <property type="entry name" value="SAP_dom"/>
</dbReference>
<evidence type="ECO:0000256" key="2">
    <source>
        <dbReference type="ARBA" id="ARBA00023268"/>
    </source>
</evidence>
<organism evidence="10 11">
    <name type="scientific">Argiope bruennichi</name>
    <name type="common">Wasp spider</name>
    <name type="synonym">Aranea bruennichi</name>
    <dbReference type="NCBI Taxonomy" id="94029"/>
    <lineage>
        <taxon>Eukaryota</taxon>
        <taxon>Metazoa</taxon>
        <taxon>Ecdysozoa</taxon>
        <taxon>Arthropoda</taxon>
        <taxon>Chelicerata</taxon>
        <taxon>Arachnida</taxon>
        <taxon>Araneae</taxon>
        <taxon>Araneomorphae</taxon>
        <taxon>Entelegynae</taxon>
        <taxon>Araneoidea</taxon>
        <taxon>Araneidae</taxon>
        <taxon>Argiope</taxon>
    </lineage>
</organism>
<dbReference type="InterPro" id="IPR001878">
    <property type="entry name" value="Znf_CCHC"/>
</dbReference>
<dbReference type="PROSITE" id="PS50158">
    <property type="entry name" value="ZF_CCHC"/>
    <property type="match status" value="1"/>
</dbReference>
<keyword evidence="3" id="KW-0479">Metal-binding</keyword>
<dbReference type="EC" id="2.7.7.49" evidence="1"/>
<dbReference type="PANTHER" id="PTHR37984">
    <property type="entry name" value="PROTEIN CBG26694"/>
    <property type="match status" value="1"/>
</dbReference>
<evidence type="ECO:0000256" key="5">
    <source>
        <dbReference type="SAM" id="MobiDB-lite"/>
    </source>
</evidence>
<dbReference type="InterPro" id="IPR000477">
    <property type="entry name" value="RT_dom"/>
</dbReference>
<dbReference type="Pfam" id="PF00665">
    <property type="entry name" value="rve"/>
    <property type="match status" value="1"/>
</dbReference>
<gene>
    <name evidence="10" type="ORF">HNY73_010742</name>
</gene>
<dbReference type="Gene3D" id="3.30.420.10">
    <property type="entry name" value="Ribonuclease H-like superfamily/Ribonuclease H"/>
    <property type="match status" value="1"/>
</dbReference>
<dbReference type="Gene3D" id="3.30.70.270">
    <property type="match status" value="2"/>
</dbReference>
<sequence length="1397" mass="158954">MSTKEDIIFNSLDSQPLQTLTIVQLKKELRFRNLSLTGNKNELILRIVEDNNKRNSEGTLEELNVLRVQNLNNAEEAISDNAHLLTEIESLRKQVELLSNSSTQSPLPMPPPSQIDPNIAAILSTLMETQKQFFRKTSKSNVIQITSTNDTANSIQIFKGDIIENALEWLKEVERISTLANWSDELKLTNAISRLSGSAKNWQLTTGKNFNDWITWKNALASRFKRRITMQEFLAHQSERKLRHNESLVDYIYSKDALLEKAPFTIPQPDRISMIIGDITEEKWQIALATQNTNTVEELIDRATALDAIRSAKQEHKKHSPKSQIRSSYTHDEQRRKYNPVTDDVRDITCWRCGNRGHASFMCSLPPPPRGSTIAQPRNTSRQNQYTNSQTNVQIPSSSSSTSSDNNTVVKTISLNSSNSRRNNNNNRNSTSGRSTTANSANNNSINCIRTETNRRALIPVIINNDTEIQALCDPCADITVIQQSCVPMILLLTRFDWQQQVQARCSYDPNGSLCISTPTSFHLYECIHASKPSINCVALHPPSLPSLDDVTLPEATPNIISSETNLIPKSAGLSTTQQAQLDAVIGKFTDVFYSNDDNIGLCPYVEFKIELQHEKPIRCRPYRLSEPDRQFLKTQIEKWRVVVDFSRTINPITNIDPHPIDQMEDVIQRMAGKSYSSKMDVKSAFHCIPIRDIDTYKTGFVTPDGHYEFLRMPFGVTNGPSTMTRAIKLAYSHLAPHNVNTYIDDISTSHDDFNYHLKVIYKIFEATQKAGFKLTREKTQLAVSEITLFGRIISEDGVRPDPERIAAIERYLTLKSIHEVRSFLGFANQFRKYIRNYAVIAKPLTSVLKGLEKKTNNAPIVLTEDQQRTFESLKTAITTAPILSYFKQGLQTFVETDASYSGLGAVLSQEQNGKRRVIEYASRTLKDAETRYHMDLAQFDFTTEHRPGKQNVIADHLSRFPTPPVCLTVTASYESDICVKQKRDDFCQYIFRLLREKNPNKRTMSIICNYNIDNNTLVRVKDNNSKSVVVIPKSMREKTLIACHDDVGHMDAKKTLHNLQLRYWWPNMRKDCKAYVRSCHKCQIVNRRTANAYGLLQQLPIPSTPWEIVSADHIICLPETRNGNTNMLVQIDHATRYVIATPSASLAAHTVTDALYHNIILRYGPPNMYLSDGGTAFTARHTQRFLQKYGIIQSTTPPYSPQANSIVERANGIIVSSLKKMIDKNPNKWDELLPNALLAINTTKQNSTKKSPFYLLHGYEPRLPRELHIGSFIDDKPREDQLDLLTLARAEAANSVYETHLENKKRFDLHRRSHSFKAGDLVLYDWPKKGDHKLSPIFKGPFVIIRPVGAVCYEIKSTTQQNKFIKVVHVQHLRPYFKRNSPTIEENSTDKENESH</sequence>
<evidence type="ECO:0000313" key="10">
    <source>
        <dbReference type="EMBL" id="KAF8785165.1"/>
    </source>
</evidence>
<name>A0A8T0F4G4_ARGBR</name>
<dbReference type="SMART" id="SM00513">
    <property type="entry name" value="SAP"/>
    <property type="match status" value="1"/>
</dbReference>
<dbReference type="InterPro" id="IPR036397">
    <property type="entry name" value="RNaseH_sf"/>
</dbReference>
<dbReference type="GO" id="GO:0008270">
    <property type="term" value="F:zinc ion binding"/>
    <property type="evidence" value="ECO:0007669"/>
    <property type="project" value="UniProtKB-KW"/>
</dbReference>
<keyword evidence="4" id="KW-0175">Coiled coil</keyword>
<feature type="domain" description="Integrase catalytic" evidence="9">
    <location>
        <begin position="1102"/>
        <end position="1261"/>
    </location>
</feature>
<dbReference type="PROSITE" id="PS50800">
    <property type="entry name" value="SAP"/>
    <property type="match status" value="1"/>
</dbReference>
<dbReference type="CDD" id="cd01647">
    <property type="entry name" value="RT_LTR"/>
    <property type="match status" value="1"/>
</dbReference>
<keyword evidence="11" id="KW-1185">Reference proteome</keyword>
<dbReference type="FunFam" id="3.30.70.270:FF:000020">
    <property type="entry name" value="Transposon Tf2-6 polyprotein-like Protein"/>
    <property type="match status" value="1"/>
</dbReference>
<evidence type="ECO:0000259" key="7">
    <source>
        <dbReference type="PROSITE" id="PS50800"/>
    </source>
</evidence>
<evidence type="ECO:0000256" key="1">
    <source>
        <dbReference type="ARBA" id="ARBA00012493"/>
    </source>
</evidence>
<evidence type="ECO:0000256" key="3">
    <source>
        <dbReference type="PROSITE-ProRule" id="PRU00047"/>
    </source>
</evidence>
<evidence type="ECO:0000313" key="11">
    <source>
        <dbReference type="Proteomes" id="UP000807504"/>
    </source>
</evidence>
<dbReference type="PANTHER" id="PTHR37984:SF5">
    <property type="entry name" value="PROTEIN NYNRIN-LIKE"/>
    <property type="match status" value="1"/>
</dbReference>
<dbReference type="SUPFAM" id="SSF56672">
    <property type="entry name" value="DNA/RNA polymerases"/>
    <property type="match status" value="1"/>
</dbReference>
<comment type="caution">
    <text evidence="10">The sequence shown here is derived from an EMBL/GenBank/DDBJ whole genome shotgun (WGS) entry which is preliminary data.</text>
</comment>
<dbReference type="InterPro" id="IPR043502">
    <property type="entry name" value="DNA/RNA_pol_sf"/>
</dbReference>
<dbReference type="FunFam" id="3.30.420.10:FF:000032">
    <property type="entry name" value="Retrovirus-related Pol polyprotein from transposon 297-like Protein"/>
    <property type="match status" value="1"/>
</dbReference>
<evidence type="ECO:0000259" key="8">
    <source>
        <dbReference type="PROSITE" id="PS50878"/>
    </source>
</evidence>
<dbReference type="InterPro" id="IPR001584">
    <property type="entry name" value="Integrase_cat-core"/>
</dbReference>
<dbReference type="InterPro" id="IPR041577">
    <property type="entry name" value="RT_RNaseH_2"/>
</dbReference>
<feature type="coiled-coil region" evidence="4">
    <location>
        <begin position="74"/>
        <end position="101"/>
    </location>
</feature>
<keyword evidence="3" id="KW-0862">Zinc</keyword>
<dbReference type="FunFam" id="1.10.340.70:FF:000001">
    <property type="entry name" value="Retrovirus-related Pol polyprotein from transposon gypsy-like Protein"/>
    <property type="match status" value="1"/>
</dbReference>
<protein>
    <recommendedName>
        <fullName evidence="1">RNA-directed DNA polymerase</fullName>
        <ecNumber evidence="1">2.7.7.49</ecNumber>
    </recommendedName>
</protein>
<dbReference type="Pfam" id="PF02037">
    <property type="entry name" value="SAP"/>
    <property type="match status" value="1"/>
</dbReference>
<evidence type="ECO:0000256" key="4">
    <source>
        <dbReference type="SAM" id="Coils"/>
    </source>
</evidence>
<feature type="compositionally biased region" description="Low complexity" evidence="5">
    <location>
        <begin position="412"/>
        <end position="444"/>
    </location>
</feature>
<dbReference type="InterPro" id="IPR041588">
    <property type="entry name" value="Integrase_H2C2"/>
</dbReference>
<keyword evidence="3" id="KW-0863">Zinc-finger</keyword>
<dbReference type="Pfam" id="PF17919">
    <property type="entry name" value="RT_RNaseH_2"/>
    <property type="match status" value="1"/>
</dbReference>
<dbReference type="Pfam" id="PF00078">
    <property type="entry name" value="RVT_1"/>
    <property type="match status" value="1"/>
</dbReference>
<evidence type="ECO:0000259" key="6">
    <source>
        <dbReference type="PROSITE" id="PS50158"/>
    </source>
</evidence>
<feature type="region of interest" description="Disordered" evidence="5">
    <location>
        <begin position="361"/>
        <end position="444"/>
    </location>
</feature>
<keyword evidence="2" id="KW-0511">Multifunctional enzyme</keyword>
<feature type="region of interest" description="Disordered" evidence="5">
    <location>
        <begin position="312"/>
        <end position="340"/>
    </location>
</feature>
<evidence type="ECO:0000259" key="9">
    <source>
        <dbReference type="PROSITE" id="PS50994"/>
    </source>
</evidence>
<dbReference type="InterPro" id="IPR036361">
    <property type="entry name" value="SAP_dom_sf"/>
</dbReference>
<dbReference type="GO" id="GO:0005737">
    <property type="term" value="C:cytoplasm"/>
    <property type="evidence" value="ECO:0007669"/>
    <property type="project" value="UniProtKB-ARBA"/>
</dbReference>